<dbReference type="EMBL" id="LXQA010039176">
    <property type="protein sequence ID" value="MCH99030.1"/>
    <property type="molecule type" value="Genomic_DNA"/>
</dbReference>
<dbReference type="AlphaFoldDB" id="A0A392NGT7"/>
<dbReference type="Proteomes" id="UP000265520">
    <property type="component" value="Unassembled WGS sequence"/>
</dbReference>
<keyword evidence="2" id="KW-1185">Reference proteome</keyword>
<comment type="caution">
    <text evidence="1">The sequence shown here is derived from an EMBL/GenBank/DDBJ whole genome shotgun (WGS) entry which is preliminary data.</text>
</comment>
<evidence type="ECO:0000313" key="2">
    <source>
        <dbReference type="Proteomes" id="UP000265520"/>
    </source>
</evidence>
<proteinExistence type="predicted"/>
<sequence>MDKAKEKKVPNPLDNLKDYFQKKYPNDTEDEIMIKVLDQMKKQFFSTFPTTKDDTMSTSSRGSVGSNIFECLAGESQPEEAVLEDYWDAMIQSMKKGKDPQ</sequence>
<evidence type="ECO:0000313" key="1">
    <source>
        <dbReference type="EMBL" id="MCH99030.1"/>
    </source>
</evidence>
<organism evidence="1 2">
    <name type="scientific">Trifolium medium</name>
    <dbReference type="NCBI Taxonomy" id="97028"/>
    <lineage>
        <taxon>Eukaryota</taxon>
        <taxon>Viridiplantae</taxon>
        <taxon>Streptophyta</taxon>
        <taxon>Embryophyta</taxon>
        <taxon>Tracheophyta</taxon>
        <taxon>Spermatophyta</taxon>
        <taxon>Magnoliopsida</taxon>
        <taxon>eudicotyledons</taxon>
        <taxon>Gunneridae</taxon>
        <taxon>Pentapetalae</taxon>
        <taxon>rosids</taxon>
        <taxon>fabids</taxon>
        <taxon>Fabales</taxon>
        <taxon>Fabaceae</taxon>
        <taxon>Papilionoideae</taxon>
        <taxon>50 kb inversion clade</taxon>
        <taxon>NPAAA clade</taxon>
        <taxon>Hologalegina</taxon>
        <taxon>IRL clade</taxon>
        <taxon>Trifolieae</taxon>
        <taxon>Trifolium</taxon>
    </lineage>
</organism>
<reference evidence="1 2" key="1">
    <citation type="journal article" date="2018" name="Front. Plant Sci.">
        <title>Red Clover (Trifolium pratense) and Zigzag Clover (T. medium) - A Picture of Genomic Similarities and Differences.</title>
        <authorList>
            <person name="Dluhosova J."/>
            <person name="Istvanek J."/>
            <person name="Nedelnik J."/>
            <person name="Repkova J."/>
        </authorList>
    </citation>
    <scope>NUCLEOTIDE SEQUENCE [LARGE SCALE GENOMIC DNA]</scope>
    <source>
        <strain evidence="2">cv. 10/8</strain>
        <tissue evidence="1">Leaf</tissue>
    </source>
</reference>
<name>A0A392NGT7_9FABA</name>
<accession>A0A392NGT7</accession>
<protein>
    <submittedName>
        <fullName evidence="1">Uncharacterized protein</fullName>
    </submittedName>
</protein>